<dbReference type="InterPro" id="IPR035942">
    <property type="entry name" value="Lp2179-like_sf"/>
</dbReference>
<dbReference type="STRING" id="708126.BW727_100487"/>
<reference evidence="1 2" key="1">
    <citation type="journal article" date="2014" name="Int. J. Syst. Evol. Microbiol.">
        <title>Jeotgalibaca dankookensis gen. nov., sp. nov., a member of the family Carnobacteriaceae, isolated from seujeot (Korean traditional food).</title>
        <authorList>
            <person name="Lee D.G."/>
            <person name="Trujillo M.E."/>
            <person name="Kang H."/>
            <person name="Ahn T.Y."/>
        </authorList>
    </citation>
    <scope>NUCLEOTIDE SEQUENCE [LARGE SCALE GENOMIC DNA]</scope>
    <source>
        <strain evidence="1 2">EX-07</strain>
    </source>
</reference>
<evidence type="ECO:0000313" key="1">
    <source>
        <dbReference type="EMBL" id="AQS52880.1"/>
    </source>
</evidence>
<dbReference type="Gene3D" id="3.30.1820.10">
    <property type="entry name" value="Lp2179-like"/>
    <property type="match status" value="1"/>
</dbReference>
<keyword evidence="2" id="KW-1185">Reference proteome</keyword>
<dbReference type="OrthoDB" id="2166222at2"/>
<proteinExistence type="predicted"/>
<dbReference type="InterPro" id="IPR014965">
    <property type="entry name" value="Amino_acid_metab_prot_put"/>
</dbReference>
<accession>A0A1S6IMX6</accession>
<dbReference type="AlphaFoldDB" id="A0A1S6IMX6"/>
<dbReference type="RefSeq" id="WP_062467651.1">
    <property type="nucleotide sequence ID" value="NZ_BBYN01000001.1"/>
</dbReference>
<dbReference type="Pfam" id="PF08866">
    <property type="entry name" value="DUF1831"/>
    <property type="match status" value="1"/>
</dbReference>
<protein>
    <recommendedName>
        <fullName evidence="3">Cysteine desulfurase</fullName>
    </recommendedName>
</protein>
<evidence type="ECO:0000313" key="2">
    <source>
        <dbReference type="Proteomes" id="UP000188993"/>
    </source>
</evidence>
<organism evidence="1 2">
    <name type="scientific">Jeotgalibaca dankookensis</name>
    <dbReference type="NCBI Taxonomy" id="708126"/>
    <lineage>
        <taxon>Bacteria</taxon>
        <taxon>Bacillati</taxon>
        <taxon>Bacillota</taxon>
        <taxon>Bacilli</taxon>
        <taxon>Lactobacillales</taxon>
        <taxon>Carnobacteriaceae</taxon>
        <taxon>Jeotgalibaca</taxon>
    </lineage>
</organism>
<dbReference type="KEGG" id="jda:BW727_100487"/>
<dbReference type="EMBL" id="CP019728">
    <property type="protein sequence ID" value="AQS52880.1"/>
    <property type="molecule type" value="Genomic_DNA"/>
</dbReference>
<dbReference type="Proteomes" id="UP000188993">
    <property type="component" value="Chromosome"/>
</dbReference>
<name>A0A1S6IMX6_9LACT</name>
<evidence type="ECO:0008006" key="3">
    <source>
        <dbReference type="Google" id="ProtNLM"/>
    </source>
</evidence>
<dbReference type="SUPFAM" id="SSF160800">
    <property type="entry name" value="Lp2179-like"/>
    <property type="match status" value="1"/>
</dbReference>
<sequence>MSSSKTVSFKGDTKQYRLNQNVKRYTLRDQGFTETKSGKFQFIRDLSTVTNSKQGILLKVVVSNDLTDLKMSTTSANGLRTVDIYSNESMRPLIEQLEYLLNNFVEQGILEVV</sequence>
<gene>
    <name evidence="1" type="ORF">BW727_100487</name>
</gene>